<name>A0A143FJX2_9CAUD</name>
<evidence type="ECO:0000313" key="1">
    <source>
        <dbReference type="EMBL" id="AMW61942.1"/>
    </source>
</evidence>
<reference evidence="1 2" key="1">
    <citation type="submission" date="2016-02" db="EMBL/GenBank/DDBJ databases">
        <authorList>
            <person name="Wen L."/>
            <person name="He K."/>
            <person name="Yang H."/>
        </authorList>
    </citation>
    <scope>NUCLEOTIDE SEQUENCE [LARGE SCALE GENOMIC DNA]</scope>
</reference>
<proteinExistence type="predicted"/>
<evidence type="ECO:0000313" key="2">
    <source>
        <dbReference type="Proteomes" id="UP000225538"/>
    </source>
</evidence>
<organism evidence="1 2">
    <name type="scientific">Bacillus phage Vinny</name>
    <dbReference type="NCBI Taxonomy" id="1805955"/>
    <lineage>
        <taxon>Viruses</taxon>
        <taxon>Duplodnaviria</taxon>
        <taxon>Heunggongvirae</taxon>
        <taxon>Uroviricota</taxon>
        <taxon>Caudoviricetes</taxon>
        <taxon>Herelleviridae</taxon>
        <taxon>Bastillevirinae</taxon>
        <taxon>Bastillevirus</taxon>
        <taxon>Bastillevirus evoli</taxon>
    </lineage>
</organism>
<sequence length="108" mass="13237">MRMVKRWLRYTGYNQDSYPNLTKGKVYETHRIEYHSWEDHYLDVPAGERYSGWDRGTYFVMDDNGKRLNIYVTGADYKNNWKCIRQERLHYCTNPDPMFKTLLERGRR</sequence>
<gene>
    <name evidence="1" type="ORF">DNAM5_198</name>
</gene>
<dbReference type="EMBL" id="KU737346">
    <property type="protein sequence ID" value="AMW61942.1"/>
    <property type="molecule type" value="Genomic_DNA"/>
</dbReference>
<accession>A0A143FJX2</accession>
<dbReference type="Proteomes" id="UP000225538">
    <property type="component" value="Segment"/>
</dbReference>
<protein>
    <submittedName>
        <fullName evidence="1">Uncharacterized protein</fullName>
    </submittedName>
</protein>